<dbReference type="SUPFAM" id="SSF141523">
    <property type="entry name" value="L,D-transpeptidase catalytic domain-like"/>
    <property type="match status" value="1"/>
</dbReference>
<evidence type="ECO:0000256" key="3">
    <source>
        <dbReference type="ARBA" id="ARBA00022679"/>
    </source>
</evidence>
<evidence type="ECO:0000256" key="2">
    <source>
        <dbReference type="ARBA" id="ARBA00005992"/>
    </source>
</evidence>
<comment type="similarity">
    <text evidence="2">Belongs to the YkuD family.</text>
</comment>
<dbReference type="InterPro" id="IPR036365">
    <property type="entry name" value="PGBD-like_sf"/>
</dbReference>
<dbReference type="Pfam" id="PF01471">
    <property type="entry name" value="PG_binding_1"/>
    <property type="match status" value="1"/>
</dbReference>
<dbReference type="Proteomes" id="UP000001868">
    <property type="component" value="Chromosome"/>
</dbReference>
<dbReference type="InterPro" id="IPR002477">
    <property type="entry name" value="Peptidoglycan-bd-like"/>
</dbReference>
<evidence type="ECO:0000256" key="6">
    <source>
        <dbReference type="ARBA" id="ARBA00023316"/>
    </source>
</evidence>
<dbReference type="AlphaFoldDB" id="B4RA46"/>
<dbReference type="SUPFAM" id="SSF47090">
    <property type="entry name" value="PGBD-like"/>
    <property type="match status" value="1"/>
</dbReference>
<dbReference type="eggNOG" id="COG3409">
    <property type="taxonomic scope" value="Bacteria"/>
</dbReference>
<gene>
    <name evidence="10" type="ordered locus">PHZ_c3141</name>
</gene>
<dbReference type="PROSITE" id="PS51257">
    <property type="entry name" value="PROKAR_LIPOPROTEIN"/>
    <property type="match status" value="1"/>
</dbReference>
<dbReference type="Gene3D" id="1.10.101.10">
    <property type="entry name" value="PGBD-like superfamily/PGBD"/>
    <property type="match status" value="1"/>
</dbReference>
<reference evidence="10 11" key="1">
    <citation type="journal article" date="2008" name="BMC Genomics">
        <title>Complete genome of Phenylobacterium zucineum - a novel facultative intracellular bacterium isolated from human erythroleukemia cell line K562.</title>
        <authorList>
            <person name="Luo Y."/>
            <person name="Xu X."/>
            <person name="Ding Z."/>
            <person name="Liu Z."/>
            <person name="Zhang B."/>
            <person name="Yan Z."/>
            <person name="Sun J."/>
            <person name="Hu S."/>
            <person name="Hu X."/>
        </authorList>
    </citation>
    <scope>NUCLEOTIDE SEQUENCE [LARGE SCALE GENOMIC DNA]</scope>
    <source>
        <strain evidence="10 11">HLK1</strain>
    </source>
</reference>
<dbReference type="STRING" id="450851.PHZ_c3141"/>
<dbReference type="InterPro" id="IPR038063">
    <property type="entry name" value="Transpep_catalytic_dom"/>
</dbReference>
<keyword evidence="3" id="KW-0808">Transferase</keyword>
<comment type="pathway">
    <text evidence="1 7">Cell wall biogenesis; peptidoglycan biosynthesis.</text>
</comment>
<dbReference type="UniPathway" id="UPA00219"/>
<organism evidence="10 11">
    <name type="scientific">Phenylobacterium zucineum (strain HLK1)</name>
    <dbReference type="NCBI Taxonomy" id="450851"/>
    <lineage>
        <taxon>Bacteria</taxon>
        <taxon>Pseudomonadati</taxon>
        <taxon>Pseudomonadota</taxon>
        <taxon>Alphaproteobacteria</taxon>
        <taxon>Caulobacterales</taxon>
        <taxon>Caulobacteraceae</taxon>
        <taxon>Phenylobacterium</taxon>
    </lineage>
</organism>
<feature type="domain" description="L,D-TPase catalytic" evidence="9">
    <location>
        <begin position="215"/>
        <end position="348"/>
    </location>
</feature>
<keyword evidence="4 7" id="KW-0133">Cell shape</keyword>
<dbReference type="GO" id="GO:0071972">
    <property type="term" value="F:peptidoglycan L,D-transpeptidase activity"/>
    <property type="evidence" value="ECO:0007669"/>
    <property type="project" value="TreeGrafter"/>
</dbReference>
<dbReference type="PANTHER" id="PTHR30582:SF30">
    <property type="entry name" value="BLR4375 PROTEIN"/>
    <property type="match status" value="1"/>
</dbReference>
<feature type="active site" description="Proton donor/acceptor" evidence="7">
    <location>
        <position position="308"/>
    </location>
</feature>
<dbReference type="InterPro" id="IPR050979">
    <property type="entry name" value="LD-transpeptidase"/>
</dbReference>
<name>B4RA46_PHEZH</name>
<accession>B4RA46</accession>
<dbReference type="OrthoDB" id="9787225at2"/>
<dbReference type="GO" id="GO:0016740">
    <property type="term" value="F:transferase activity"/>
    <property type="evidence" value="ECO:0007669"/>
    <property type="project" value="UniProtKB-KW"/>
</dbReference>
<dbReference type="PANTHER" id="PTHR30582">
    <property type="entry name" value="L,D-TRANSPEPTIDASE"/>
    <property type="match status" value="1"/>
</dbReference>
<evidence type="ECO:0000256" key="4">
    <source>
        <dbReference type="ARBA" id="ARBA00022960"/>
    </source>
</evidence>
<dbReference type="GO" id="GO:0005576">
    <property type="term" value="C:extracellular region"/>
    <property type="evidence" value="ECO:0007669"/>
    <property type="project" value="TreeGrafter"/>
</dbReference>
<feature type="active site" description="Nucleophile" evidence="7">
    <location>
        <position position="324"/>
    </location>
</feature>
<sequence length="358" mass="37543">MNSVKAAFLAGAAALALSACSDGGGQEQAQAPAQPPAPAAPQIVASSSPLAQAIDRAAFSAQPLPPDAHRAMLIRAQVLLSRAHFSPGVIDGADGENLMNAVAAFERARGLPEDGRLDAEVWALLVRDTRPVVTDYVITEADVAGPFTEEIPSDYEEMAELDALGFTSPREALAEKFHMDESLLAALNPGADFSVAGTRIVVAAPGPETLPAPVTLVEVDKSRNQVRAYGADGALLASYPATVGSSDMPTPDGEWAVNLVAYDPHWNYDPDKLNFGDKSAGKLDIKPGPNNPVGAVWIDLTKETYGIHGAPEPRLVGKTASHGCVRLTNWDARQLGGAVKKGTRVVFTGSERPAKAKI</sequence>
<dbReference type="InterPro" id="IPR005490">
    <property type="entry name" value="LD_TPept_cat_dom"/>
</dbReference>
<dbReference type="GO" id="GO:0071555">
    <property type="term" value="P:cell wall organization"/>
    <property type="evidence" value="ECO:0007669"/>
    <property type="project" value="UniProtKB-UniRule"/>
</dbReference>
<keyword evidence="11" id="KW-1185">Reference proteome</keyword>
<dbReference type="GO" id="GO:0018104">
    <property type="term" value="P:peptidoglycan-protein cross-linking"/>
    <property type="evidence" value="ECO:0007669"/>
    <property type="project" value="TreeGrafter"/>
</dbReference>
<dbReference type="CDD" id="cd16913">
    <property type="entry name" value="YkuD_like"/>
    <property type="match status" value="1"/>
</dbReference>
<dbReference type="RefSeq" id="WP_012523688.1">
    <property type="nucleotide sequence ID" value="NC_011144.1"/>
</dbReference>
<proteinExistence type="inferred from homology"/>
<evidence type="ECO:0000256" key="7">
    <source>
        <dbReference type="PROSITE-ProRule" id="PRU01373"/>
    </source>
</evidence>
<feature type="signal peptide" evidence="8">
    <location>
        <begin position="1"/>
        <end position="21"/>
    </location>
</feature>
<dbReference type="Gene3D" id="2.40.440.10">
    <property type="entry name" value="L,D-transpeptidase catalytic domain-like"/>
    <property type="match status" value="1"/>
</dbReference>
<dbReference type="HOGENOM" id="CLU_042399_6_0_5"/>
<evidence type="ECO:0000313" key="11">
    <source>
        <dbReference type="Proteomes" id="UP000001868"/>
    </source>
</evidence>
<evidence type="ECO:0000256" key="8">
    <source>
        <dbReference type="SAM" id="SignalP"/>
    </source>
</evidence>
<dbReference type="PROSITE" id="PS52029">
    <property type="entry name" value="LD_TPASE"/>
    <property type="match status" value="1"/>
</dbReference>
<keyword evidence="8" id="KW-0732">Signal</keyword>
<dbReference type="eggNOG" id="COG1376">
    <property type="taxonomic scope" value="Bacteria"/>
</dbReference>
<dbReference type="KEGG" id="pzu:PHZ_c3141"/>
<dbReference type="Pfam" id="PF03734">
    <property type="entry name" value="YkuD"/>
    <property type="match status" value="1"/>
</dbReference>
<dbReference type="EMBL" id="CP000747">
    <property type="protein sequence ID" value="ACG79550.1"/>
    <property type="molecule type" value="Genomic_DNA"/>
</dbReference>
<protein>
    <recommendedName>
        <fullName evidence="9">L,D-TPase catalytic domain-containing protein</fullName>
    </recommendedName>
</protein>
<feature type="chain" id="PRO_5002825176" description="L,D-TPase catalytic domain-containing protein" evidence="8">
    <location>
        <begin position="22"/>
        <end position="358"/>
    </location>
</feature>
<keyword evidence="5 7" id="KW-0573">Peptidoglycan synthesis</keyword>
<evidence type="ECO:0000256" key="5">
    <source>
        <dbReference type="ARBA" id="ARBA00022984"/>
    </source>
</evidence>
<evidence type="ECO:0000259" key="9">
    <source>
        <dbReference type="PROSITE" id="PS52029"/>
    </source>
</evidence>
<evidence type="ECO:0000256" key="1">
    <source>
        <dbReference type="ARBA" id="ARBA00004752"/>
    </source>
</evidence>
<dbReference type="InterPro" id="IPR036366">
    <property type="entry name" value="PGBDSf"/>
</dbReference>
<evidence type="ECO:0000313" key="10">
    <source>
        <dbReference type="EMBL" id="ACG79550.1"/>
    </source>
</evidence>
<dbReference type="GO" id="GO:0008360">
    <property type="term" value="P:regulation of cell shape"/>
    <property type="evidence" value="ECO:0007669"/>
    <property type="project" value="UniProtKB-UniRule"/>
</dbReference>
<keyword evidence="6 7" id="KW-0961">Cell wall biogenesis/degradation</keyword>